<gene>
    <name evidence="1" type="ORF">RHAB21_02311</name>
</gene>
<evidence type="ECO:0000313" key="1">
    <source>
        <dbReference type="EMBL" id="CAD7034836.1"/>
    </source>
</evidence>
<dbReference type="EMBL" id="CABFWE030000005">
    <property type="protein sequence ID" value="CAD7034836.1"/>
    <property type="molecule type" value="Genomic_DNA"/>
</dbReference>
<name>A0ABM8PKF7_9HYPH</name>
<protein>
    <submittedName>
        <fullName evidence="1">Uncharacterized protein</fullName>
    </submittedName>
</protein>
<dbReference type="RefSeq" id="WP_142587636.1">
    <property type="nucleotide sequence ID" value="NZ_CABFWE030000005.1"/>
</dbReference>
<proteinExistence type="predicted"/>
<accession>A0ABM8PKF7</accession>
<sequence>MEVLNRIKWDEVASHYQERVSISRRLSSLLMGGNVRDYARLAVSESNDDFLANYSAQEHHLGPKILNQNPDAHRRVFELARNFNLVAGAHEVPLLIKRAGLKYLAISVGSEISCMIKPRLCWIANTRTIWAHLLIKHSFNIARANEELRLYRDGEDTSEMAYQKWRAIHAAMNDDLQKLNDLTAPVAEKAGFRPGLEKYLWIDSIANHIYAAEHG</sequence>
<evidence type="ECO:0000313" key="2">
    <source>
        <dbReference type="Proteomes" id="UP000601041"/>
    </source>
</evidence>
<organism evidence="1 2">
    <name type="scientific">Pseudorhizobium halotolerans</name>
    <dbReference type="NCBI Taxonomy" id="1233081"/>
    <lineage>
        <taxon>Bacteria</taxon>
        <taxon>Pseudomonadati</taxon>
        <taxon>Pseudomonadota</taxon>
        <taxon>Alphaproteobacteria</taxon>
        <taxon>Hyphomicrobiales</taxon>
        <taxon>Rhizobiaceae</taxon>
        <taxon>Rhizobium/Agrobacterium group</taxon>
        <taxon>Pseudorhizobium</taxon>
    </lineage>
</organism>
<comment type="caution">
    <text evidence="1">The sequence shown here is derived from an EMBL/GenBank/DDBJ whole genome shotgun (WGS) entry which is preliminary data.</text>
</comment>
<reference evidence="1 2" key="1">
    <citation type="submission" date="2020-11" db="EMBL/GenBank/DDBJ databases">
        <authorList>
            <person name="Lassalle F."/>
        </authorList>
    </citation>
    <scope>NUCLEOTIDE SEQUENCE [LARGE SCALE GENOMIC DNA]</scope>
    <source>
        <strain evidence="1 2">AB21</strain>
    </source>
</reference>
<dbReference type="Proteomes" id="UP000601041">
    <property type="component" value="Unassembled WGS sequence"/>
</dbReference>
<keyword evidence="2" id="KW-1185">Reference proteome</keyword>